<evidence type="ECO:0000256" key="4">
    <source>
        <dbReference type="ARBA" id="ARBA00023242"/>
    </source>
</evidence>
<dbReference type="SUPFAM" id="SSF48371">
    <property type="entry name" value="ARM repeat"/>
    <property type="match status" value="1"/>
</dbReference>
<evidence type="ECO:0000256" key="5">
    <source>
        <dbReference type="SAM" id="MobiDB-lite"/>
    </source>
</evidence>
<dbReference type="GO" id="GO:0003677">
    <property type="term" value="F:DNA binding"/>
    <property type="evidence" value="ECO:0007669"/>
    <property type="project" value="InterPro"/>
</dbReference>
<accession>A0A9P6L809</accession>
<dbReference type="GO" id="GO:0006325">
    <property type="term" value="P:chromatin organization"/>
    <property type="evidence" value="ECO:0007669"/>
    <property type="project" value="UniProtKB-KW"/>
</dbReference>
<dbReference type="InterPro" id="IPR003150">
    <property type="entry name" value="DNA-bd_RFX"/>
</dbReference>
<keyword evidence="1" id="KW-0156">Chromatin regulator</keyword>
<keyword evidence="4" id="KW-0539">Nucleus</keyword>
<evidence type="ECO:0000313" key="8">
    <source>
        <dbReference type="Proteomes" id="UP000736335"/>
    </source>
</evidence>
<keyword evidence="3" id="KW-0804">Transcription</keyword>
<feature type="region of interest" description="Disordered" evidence="5">
    <location>
        <begin position="549"/>
        <end position="578"/>
    </location>
</feature>
<evidence type="ECO:0000259" key="6">
    <source>
        <dbReference type="PROSITE" id="PS51526"/>
    </source>
</evidence>
<dbReference type="PROSITE" id="PS51526">
    <property type="entry name" value="RFX_DBD"/>
    <property type="match status" value="1"/>
</dbReference>
<dbReference type="OrthoDB" id="338531at2759"/>
<reference evidence="7" key="2">
    <citation type="submission" date="2020-11" db="EMBL/GenBank/DDBJ databases">
        <authorList>
            <consortium name="DOE Joint Genome Institute"/>
            <person name="Kuo A."/>
            <person name="Miyauchi S."/>
            <person name="Kiss E."/>
            <person name="Drula E."/>
            <person name="Kohler A."/>
            <person name="Sanchez-Garcia M."/>
            <person name="Andreopoulos B."/>
            <person name="Barry K.W."/>
            <person name="Bonito G."/>
            <person name="Buee M."/>
            <person name="Carver A."/>
            <person name="Chen C."/>
            <person name="Cichocki N."/>
            <person name="Clum A."/>
            <person name="Culley D."/>
            <person name="Crous P.W."/>
            <person name="Fauchery L."/>
            <person name="Girlanda M."/>
            <person name="Hayes R."/>
            <person name="Keri Z."/>
            <person name="Labutti K."/>
            <person name="Lipzen A."/>
            <person name="Lombard V."/>
            <person name="Magnuson J."/>
            <person name="Maillard F."/>
            <person name="Morin E."/>
            <person name="Murat C."/>
            <person name="Nolan M."/>
            <person name="Ohm R."/>
            <person name="Pangilinan J."/>
            <person name="Pereira M."/>
            <person name="Perotto S."/>
            <person name="Peter M."/>
            <person name="Riley R."/>
            <person name="Sitrit Y."/>
            <person name="Stielow B."/>
            <person name="Szollosi G."/>
            <person name="Zifcakova L."/>
            <person name="Stursova M."/>
            <person name="Spatafora J.W."/>
            <person name="Tedersoo L."/>
            <person name="Vaario L.-M."/>
            <person name="Yamada A."/>
            <person name="Yan M."/>
            <person name="Wang P."/>
            <person name="Xu J."/>
            <person name="Bruns T."/>
            <person name="Baldrian P."/>
            <person name="Vilgalys R."/>
            <person name="Henrissat B."/>
            <person name="Grigoriev I.V."/>
            <person name="Hibbett D."/>
            <person name="Nagy L.G."/>
            <person name="Martin F.M."/>
        </authorList>
    </citation>
    <scope>NUCLEOTIDE SEQUENCE</scope>
    <source>
        <strain evidence="7">UH-Tt-Lm1</strain>
    </source>
</reference>
<dbReference type="AlphaFoldDB" id="A0A9P6L809"/>
<dbReference type="EMBL" id="WIUZ02000005">
    <property type="protein sequence ID" value="KAF9786672.1"/>
    <property type="molecule type" value="Genomic_DNA"/>
</dbReference>
<dbReference type="GO" id="GO:0016586">
    <property type="term" value="C:RSC-type complex"/>
    <property type="evidence" value="ECO:0007669"/>
    <property type="project" value="TreeGrafter"/>
</dbReference>
<evidence type="ECO:0000313" key="7">
    <source>
        <dbReference type="EMBL" id="KAF9786672.1"/>
    </source>
</evidence>
<feature type="domain" description="RFX-type winged-helix" evidence="6">
    <location>
        <begin position="391"/>
        <end position="467"/>
    </location>
</feature>
<dbReference type="InterPro" id="IPR016024">
    <property type="entry name" value="ARM-type_fold"/>
</dbReference>
<gene>
    <name evidence="7" type="ORF">BJ322DRAFT_1106806</name>
</gene>
<feature type="compositionally biased region" description="Basic and acidic residues" evidence="5">
    <location>
        <begin position="563"/>
        <end position="573"/>
    </location>
</feature>
<feature type="region of interest" description="Disordered" evidence="5">
    <location>
        <begin position="618"/>
        <end position="666"/>
    </location>
</feature>
<dbReference type="Proteomes" id="UP000736335">
    <property type="component" value="Unassembled WGS sequence"/>
</dbReference>
<dbReference type="PANTHER" id="PTHR22970">
    <property type="entry name" value="AT-RICH INTERACTIVE DOMAIN-CONTAINING PROTEIN 2"/>
    <property type="match status" value="1"/>
</dbReference>
<evidence type="ECO:0000256" key="3">
    <source>
        <dbReference type="ARBA" id="ARBA00023163"/>
    </source>
</evidence>
<comment type="caution">
    <text evidence="7">The sequence shown here is derived from an EMBL/GenBank/DDBJ whole genome shotgun (WGS) entry which is preliminary data.</text>
</comment>
<organism evidence="7 8">
    <name type="scientific">Thelephora terrestris</name>
    <dbReference type="NCBI Taxonomy" id="56493"/>
    <lineage>
        <taxon>Eukaryota</taxon>
        <taxon>Fungi</taxon>
        <taxon>Dikarya</taxon>
        <taxon>Basidiomycota</taxon>
        <taxon>Agaricomycotina</taxon>
        <taxon>Agaricomycetes</taxon>
        <taxon>Thelephorales</taxon>
        <taxon>Thelephoraceae</taxon>
        <taxon>Thelephora</taxon>
    </lineage>
</organism>
<dbReference type="GO" id="GO:0006355">
    <property type="term" value="P:regulation of DNA-templated transcription"/>
    <property type="evidence" value="ECO:0007669"/>
    <property type="project" value="InterPro"/>
</dbReference>
<keyword evidence="2" id="KW-0805">Transcription regulation</keyword>
<proteinExistence type="predicted"/>
<dbReference type="InterPro" id="IPR052406">
    <property type="entry name" value="Chromatin_Remodeling_Comp"/>
</dbReference>
<protein>
    <recommendedName>
        <fullName evidence="6">RFX-type winged-helix domain-containing protein</fullName>
    </recommendedName>
</protein>
<dbReference type="PANTHER" id="PTHR22970:SF14">
    <property type="entry name" value="AT-RICH INTERACTIVE DOMAIN-CONTAINING PROTEIN 2"/>
    <property type="match status" value="1"/>
</dbReference>
<reference evidence="7" key="1">
    <citation type="journal article" date="2020" name="Nat. Commun.">
        <title>Large-scale genome sequencing of mycorrhizal fungi provides insights into the early evolution of symbiotic traits.</title>
        <authorList>
            <person name="Miyauchi S."/>
            <person name="Kiss E."/>
            <person name="Kuo A."/>
            <person name="Drula E."/>
            <person name="Kohler A."/>
            <person name="Sanchez-Garcia M."/>
            <person name="Morin E."/>
            <person name="Andreopoulos B."/>
            <person name="Barry K.W."/>
            <person name="Bonito G."/>
            <person name="Buee M."/>
            <person name="Carver A."/>
            <person name="Chen C."/>
            <person name="Cichocki N."/>
            <person name="Clum A."/>
            <person name="Culley D."/>
            <person name="Crous P.W."/>
            <person name="Fauchery L."/>
            <person name="Girlanda M."/>
            <person name="Hayes R.D."/>
            <person name="Keri Z."/>
            <person name="LaButti K."/>
            <person name="Lipzen A."/>
            <person name="Lombard V."/>
            <person name="Magnuson J."/>
            <person name="Maillard F."/>
            <person name="Murat C."/>
            <person name="Nolan M."/>
            <person name="Ohm R.A."/>
            <person name="Pangilinan J."/>
            <person name="Pereira M.F."/>
            <person name="Perotto S."/>
            <person name="Peter M."/>
            <person name="Pfister S."/>
            <person name="Riley R."/>
            <person name="Sitrit Y."/>
            <person name="Stielow J.B."/>
            <person name="Szollosi G."/>
            <person name="Zifcakova L."/>
            <person name="Stursova M."/>
            <person name="Spatafora J.W."/>
            <person name="Tedersoo L."/>
            <person name="Vaario L.M."/>
            <person name="Yamada A."/>
            <person name="Yan M."/>
            <person name="Wang P."/>
            <person name="Xu J."/>
            <person name="Bruns T."/>
            <person name="Baldrian P."/>
            <person name="Vilgalys R."/>
            <person name="Dunand C."/>
            <person name="Henrissat B."/>
            <person name="Grigoriev I.V."/>
            <person name="Hibbett D."/>
            <person name="Nagy L.G."/>
            <person name="Martin F.M."/>
        </authorList>
    </citation>
    <scope>NUCLEOTIDE SEQUENCE</scope>
    <source>
        <strain evidence="7">UH-Tt-Lm1</strain>
    </source>
</reference>
<keyword evidence="8" id="KW-1185">Reference proteome</keyword>
<name>A0A9P6L809_9AGAM</name>
<evidence type="ECO:0000256" key="2">
    <source>
        <dbReference type="ARBA" id="ARBA00023015"/>
    </source>
</evidence>
<evidence type="ECO:0000256" key="1">
    <source>
        <dbReference type="ARBA" id="ARBA00022853"/>
    </source>
</evidence>
<feature type="compositionally biased region" description="Low complexity" evidence="5">
    <location>
        <begin position="638"/>
        <end position="652"/>
    </location>
</feature>
<sequence length="701" mass="77610">MQTSSRGLTIKQYQPAIQPISVTTGATIQPIASVVTGSNVKDDYERWYVEPSPKNRMMLSLRSGIPEEVSWALDRLLRLCSNEKFLLSAIPGLTDALFAWPEWYVERAVLDKISAMENPPRVAGVPGRGRGHIVPSRIEGVTKKSKKSRMSGLFADDPKEVIKRRHALEAITILRTATAYNDANVQELLDNARSRTLILSALHQLDLDSDENEEFLVNVLEIFHDLSSAGLTLPPTNAPLTANPTPAVMAILKETSNRSLIIASFQLLALLFSYPANVDHITPDSPGLEAAIRYLPLFTMDKELVDAALSFLYAHLACAPMARAFLLHPKMPSTLRVLVSLLVKERVEEVVMVDLCPPPAVALAVPPDTVNLVLGPEELETLGNLEEPKRCYEWMKAMFVLNPEGELTQVEFFQLYNSTFTPFMEASALLAPADVIKNVNVVYPSAQALLLPGPPQKFVVRGVARKQVKLPNQDRYKCQWDRGQCPNPFGAQNPGDLYDHILSVHINGGDSASGLYGCLWATCAQGHMTLRHLRSHVLTHVPLTQPFPKHSSQSDVVTLPDPGHQHPVDDPTKRSIVPPREFFVPSSRMTKDPPPMALTALLCVRVLFRTAFASAEAAPRADDDHFGFPGVVDDQEDGQPAQQQQQQQQVRDAQTEDSEREGELRGRRTFGNVREMLSEVRIRDETLMGWVVEMVTAGTSG</sequence>